<sequence>WNHQELIPISALAGGPKQCMARLNSAAVLVMSGMLCTVHRSQPKPVRRSQGVPKPGPPWGSLFSQQQDRVCQHSQVEGRTGPTSPLPSLVLSPCPIYLDCPAWDIYVSKGSFLT</sequence>
<dbReference type="AlphaFoldDB" id="A0AAD6BD71"/>
<evidence type="ECO:0000313" key="2">
    <source>
        <dbReference type="Proteomes" id="UP001219934"/>
    </source>
</evidence>
<reference evidence="1" key="1">
    <citation type="submission" date="2022-11" db="EMBL/GenBank/DDBJ databases">
        <title>Chromosome-level genome of Pogonophryne albipinna.</title>
        <authorList>
            <person name="Jo E."/>
        </authorList>
    </citation>
    <scope>NUCLEOTIDE SEQUENCE</scope>
    <source>
        <strain evidence="1">SGF0006</strain>
        <tissue evidence="1">Muscle</tissue>
    </source>
</reference>
<name>A0AAD6BD71_9TELE</name>
<organism evidence="1 2">
    <name type="scientific">Pogonophryne albipinna</name>
    <dbReference type="NCBI Taxonomy" id="1090488"/>
    <lineage>
        <taxon>Eukaryota</taxon>
        <taxon>Metazoa</taxon>
        <taxon>Chordata</taxon>
        <taxon>Craniata</taxon>
        <taxon>Vertebrata</taxon>
        <taxon>Euteleostomi</taxon>
        <taxon>Actinopterygii</taxon>
        <taxon>Neopterygii</taxon>
        <taxon>Teleostei</taxon>
        <taxon>Neoteleostei</taxon>
        <taxon>Acanthomorphata</taxon>
        <taxon>Eupercaria</taxon>
        <taxon>Perciformes</taxon>
        <taxon>Notothenioidei</taxon>
        <taxon>Pogonophryne</taxon>
    </lineage>
</organism>
<evidence type="ECO:0000313" key="1">
    <source>
        <dbReference type="EMBL" id="KAJ4942494.1"/>
    </source>
</evidence>
<keyword evidence="2" id="KW-1185">Reference proteome</keyword>
<feature type="non-terminal residue" evidence="1">
    <location>
        <position position="1"/>
    </location>
</feature>
<gene>
    <name evidence="1" type="ORF">JOQ06_012360</name>
</gene>
<protein>
    <submittedName>
        <fullName evidence="1">Uncharacterized protein</fullName>
    </submittedName>
</protein>
<dbReference type="EMBL" id="JAPTMU010000006">
    <property type="protein sequence ID" value="KAJ4942494.1"/>
    <property type="molecule type" value="Genomic_DNA"/>
</dbReference>
<proteinExistence type="predicted"/>
<accession>A0AAD6BD71</accession>
<comment type="caution">
    <text evidence="1">The sequence shown here is derived from an EMBL/GenBank/DDBJ whole genome shotgun (WGS) entry which is preliminary data.</text>
</comment>
<dbReference type="Proteomes" id="UP001219934">
    <property type="component" value="Unassembled WGS sequence"/>
</dbReference>